<proteinExistence type="predicted"/>
<evidence type="ECO:0000313" key="3">
    <source>
        <dbReference type="Proteomes" id="UP000663874"/>
    </source>
</evidence>
<name>A0A818W2J4_9BILA</name>
<dbReference type="AlphaFoldDB" id="A0A818W2J4"/>
<dbReference type="EMBL" id="CAJOBE010001157">
    <property type="protein sequence ID" value="CAF3719744.1"/>
    <property type="molecule type" value="Genomic_DNA"/>
</dbReference>
<sequence length="301" mass="34327">MKMVYHSSYKANDDNSIPSIDSSSVNPTNFNPSSSPIELRINSSTNDDTNDHVLNEVPVKQGINLFFLDEDIIPTLPNSLFPDIETGALHKFGPHHTNRQILIDIIIHDLVEKYHLFYPTHKQFDNIGSAIVRQLKLPLTKDNIILLMNYDDDILNNIQMKVNQLRDDPDIDVNARVQLWKETIHVRRKNIREWTTSEIVEEFSRYADPILIFEEVKMTMGIDLRAIVRKQIPVLLDKMVTTPAVITDKLNPSCFSTIEDKNNSTGDNSNIDTVIIYNEINDKVEGTSSSHADCPKQTIDS</sequence>
<accession>A0A818W2J4</accession>
<feature type="compositionally biased region" description="Polar residues" evidence="1">
    <location>
        <begin position="28"/>
        <end position="44"/>
    </location>
</feature>
<dbReference type="Proteomes" id="UP000663874">
    <property type="component" value="Unassembled WGS sequence"/>
</dbReference>
<evidence type="ECO:0000256" key="1">
    <source>
        <dbReference type="SAM" id="MobiDB-lite"/>
    </source>
</evidence>
<feature type="compositionally biased region" description="Low complexity" evidence="1">
    <location>
        <begin position="16"/>
        <end position="27"/>
    </location>
</feature>
<comment type="caution">
    <text evidence="2">The sequence shown here is derived from an EMBL/GenBank/DDBJ whole genome shotgun (WGS) entry which is preliminary data.</text>
</comment>
<evidence type="ECO:0000313" key="2">
    <source>
        <dbReference type="EMBL" id="CAF3719744.1"/>
    </source>
</evidence>
<organism evidence="2 3">
    <name type="scientific">Rotaria sordida</name>
    <dbReference type="NCBI Taxonomy" id="392033"/>
    <lineage>
        <taxon>Eukaryota</taxon>
        <taxon>Metazoa</taxon>
        <taxon>Spiralia</taxon>
        <taxon>Gnathifera</taxon>
        <taxon>Rotifera</taxon>
        <taxon>Eurotatoria</taxon>
        <taxon>Bdelloidea</taxon>
        <taxon>Philodinida</taxon>
        <taxon>Philodinidae</taxon>
        <taxon>Rotaria</taxon>
    </lineage>
</organism>
<gene>
    <name evidence="2" type="ORF">FNK824_LOCUS10393</name>
</gene>
<reference evidence="2" key="1">
    <citation type="submission" date="2021-02" db="EMBL/GenBank/DDBJ databases">
        <authorList>
            <person name="Nowell W R."/>
        </authorList>
    </citation>
    <scope>NUCLEOTIDE SEQUENCE</scope>
</reference>
<feature type="region of interest" description="Disordered" evidence="1">
    <location>
        <begin position="16"/>
        <end position="44"/>
    </location>
</feature>
<protein>
    <submittedName>
        <fullName evidence="2">Uncharacterized protein</fullName>
    </submittedName>
</protein>